<evidence type="ECO:0000313" key="10">
    <source>
        <dbReference type="Proteomes" id="UP001153292"/>
    </source>
</evidence>
<evidence type="ECO:0000256" key="3">
    <source>
        <dbReference type="ARBA" id="ARBA00023163"/>
    </source>
</evidence>
<feature type="region of interest" description="Disordered" evidence="5">
    <location>
        <begin position="1"/>
        <end position="76"/>
    </location>
</feature>
<dbReference type="Proteomes" id="UP001153292">
    <property type="component" value="Chromosome 21"/>
</dbReference>
<feature type="domain" description="RPAP1/MINIYO-like TPR repeats" evidence="8">
    <location>
        <begin position="981"/>
        <end position="1205"/>
    </location>
</feature>
<feature type="region of interest" description="Disordered" evidence="5">
    <location>
        <begin position="166"/>
        <end position="194"/>
    </location>
</feature>
<dbReference type="Pfam" id="PF08620">
    <property type="entry name" value="RPAP1_C"/>
    <property type="match status" value="1"/>
</dbReference>
<evidence type="ECO:0000259" key="8">
    <source>
        <dbReference type="Pfam" id="PF25766"/>
    </source>
</evidence>
<dbReference type="InterPro" id="IPR013929">
    <property type="entry name" value="RPAP1_C"/>
</dbReference>
<gene>
    <name evidence="9" type="ORF">CHILSU_LOCUS6189</name>
</gene>
<sequence length="1208" mass="139429">MIKRPKPGEGEDDLLQMQEDFFKEKSRNPNHQPAAQVTNLRSSQPTKRTSIDDSSGRKPSKYAESKGLRNHKEKRARIENAENSCLGDIYEKNQESMSQVSIAEDDKVYFPVVIPSLLGDIKERNIGDFVDPEESSMPAEGFPVASKRDTKINDNTNRVTEYLKFPSNSKTHEMDVDQPSTSEKNDKTNSFKEPTNLPRKRFVLSSEEANEIHNENINILSKMTEDEILQERQKLLSTLDPKLVEYLKTKRKPLSAEYLEHEKDYVRKETEKMDLQQSVDNDDDILWENDILSHPSLNKWLHFDSLEKDKLEWMKGIKQSKKVQPNEPYEARFDFNGYLMPYTVEYTENTKPLFHHGEEPHRPGYTISELIELSRSAVSQQRVMALNSIAGILEYHNIGTYKDIIEIPLTKLFFVIRFAMDENKTIILEPALKAMRNLLYNKVDEACLDALIGFEEGTQQPCLENDKSEIDELDSNETELKDFHLAEIDIIAALLRTNILQRLYYILDIIKPSFNCVQYCMQILIRLARDSVETANQIVATDNLMKTVIDKFVPTTDINFTFKPQIVYNGKPILAALKLLRVLTLQSQDIGVNLVNNHELSKPISNYISSGVESTYGLRIQIESFCILTNLLQYDVGTELSKSLFPVIIMALYKHVKGTNVYVDTSLISITHASVVLQFFNIFLRFNMVNMHSFKQQIYPLLKEGVQKWLMQLANSEHYTCGHSRLLSSILDCCKTVLINENIEIKVLGGLFKVLAASKSFEQMLEQLVPSSNLLSDIKNRELYSAKNLTNLGSCVVDRTQKVLPILSTLSPLPFLASLYKLLSYINDVNLTQMYIERLSNYLKLLAKKVPSLCDNWFSRIETEFLFFVIKVAIQSNIPESNKELIYAVANKMCFILRIDKKFDLQYIFRNVVFNKHWFTAETLLNLVSLSDTEGFSKVLTSIDNIRLCYSKVVNTNYRHTGPSITLRKWQEPILPRDWIYLPILMLYGKSQEVTVVGQYARPVSMHEATQKELVIVCSLEWILFYESCFPDLLKDIDVTDRFCRIMCVFLCDNSLFLDNNVKVLLRKCTQILFKRKSSFNFDMPLTGLHNFQDFYTQLLEQFQSVSYGDATFAACVLVPLAQKHNVKWRKILWSEYAGCLRALDCPEELLCYDMNQYLYPVETDESLIRSYCQALSGSLIRPDTIVYRIARHHVEMFNKIKKQTDAE</sequence>
<keyword evidence="3" id="KW-0804">Transcription</keyword>
<evidence type="ECO:0000256" key="5">
    <source>
        <dbReference type="SAM" id="MobiDB-lite"/>
    </source>
</evidence>
<feature type="compositionally biased region" description="Polar residues" evidence="5">
    <location>
        <begin position="29"/>
        <end position="48"/>
    </location>
</feature>
<dbReference type="PANTHER" id="PTHR21483:SF18">
    <property type="entry name" value="RNA POLYMERASE II-ASSOCIATED PROTEIN 1"/>
    <property type="match status" value="1"/>
</dbReference>
<reference evidence="9" key="1">
    <citation type="submission" date="2021-12" db="EMBL/GenBank/DDBJ databases">
        <authorList>
            <person name="King R."/>
        </authorList>
    </citation>
    <scope>NUCLEOTIDE SEQUENCE</scope>
</reference>
<feature type="compositionally biased region" description="Basic and acidic residues" evidence="5">
    <location>
        <begin position="49"/>
        <end position="67"/>
    </location>
</feature>
<comment type="subcellular location">
    <subcellularLocation>
        <location evidence="1">Nucleus</location>
    </subcellularLocation>
</comment>
<evidence type="ECO:0000259" key="7">
    <source>
        <dbReference type="Pfam" id="PF08621"/>
    </source>
</evidence>
<evidence type="ECO:0000313" key="9">
    <source>
        <dbReference type="EMBL" id="CAH0402933.1"/>
    </source>
</evidence>
<proteinExistence type="inferred from homology"/>
<accession>A0ABN8B1V4</accession>
<dbReference type="InterPro" id="IPR057989">
    <property type="entry name" value="TPR_RPAP1/MINIYO-like"/>
</dbReference>
<dbReference type="InterPro" id="IPR013930">
    <property type="entry name" value="RPAP1_N"/>
</dbReference>
<dbReference type="PANTHER" id="PTHR21483">
    <property type="entry name" value="RNA POLYMERASE II-ASSOCIATED PROTEIN 1"/>
    <property type="match status" value="1"/>
</dbReference>
<keyword evidence="4" id="KW-0539">Nucleus</keyword>
<keyword evidence="10" id="KW-1185">Reference proteome</keyword>
<feature type="domain" description="RPAP1 C-terminal" evidence="6">
    <location>
        <begin position="330"/>
        <end position="394"/>
    </location>
</feature>
<organism evidence="9 10">
    <name type="scientific">Chilo suppressalis</name>
    <name type="common">Asiatic rice borer moth</name>
    <dbReference type="NCBI Taxonomy" id="168631"/>
    <lineage>
        <taxon>Eukaryota</taxon>
        <taxon>Metazoa</taxon>
        <taxon>Ecdysozoa</taxon>
        <taxon>Arthropoda</taxon>
        <taxon>Hexapoda</taxon>
        <taxon>Insecta</taxon>
        <taxon>Pterygota</taxon>
        <taxon>Neoptera</taxon>
        <taxon>Endopterygota</taxon>
        <taxon>Lepidoptera</taxon>
        <taxon>Glossata</taxon>
        <taxon>Ditrysia</taxon>
        <taxon>Pyraloidea</taxon>
        <taxon>Crambidae</taxon>
        <taxon>Crambinae</taxon>
        <taxon>Chilo</taxon>
    </lineage>
</organism>
<evidence type="ECO:0000259" key="6">
    <source>
        <dbReference type="Pfam" id="PF08620"/>
    </source>
</evidence>
<name>A0ABN8B1V4_CHISP</name>
<protein>
    <recommendedName>
        <fullName evidence="11">RNA polymerase II-associated protein 1</fullName>
    </recommendedName>
</protein>
<evidence type="ECO:0000256" key="2">
    <source>
        <dbReference type="ARBA" id="ARBA00009953"/>
    </source>
</evidence>
<evidence type="ECO:0000256" key="4">
    <source>
        <dbReference type="ARBA" id="ARBA00023242"/>
    </source>
</evidence>
<dbReference type="Pfam" id="PF25766">
    <property type="entry name" value="TPR_RPAP1"/>
    <property type="match status" value="1"/>
</dbReference>
<comment type="similarity">
    <text evidence="2">Belongs to the RPAP1 family.</text>
</comment>
<dbReference type="Pfam" id="PF08621">
    <property type="entry name" value="RPAP1_N"/>
    <property type="match status" value="1"/>
</dbReference>
<evidence type="ECO:0008006" key="11">
    <source>
        <dbReference type="Google" id="ProtNLM"/>
    </source>
</evidence>
<feature type="domain" description="RPAP1 N-terminal" evidence="7">
    <location>
        <begin position="211"/>
        <end position="252"/>
    </location>
</feature>
<dbReference type="EMBL" id="OU963914">
    <property type="protein sequence ID" value="CAH0402933.1"/>
    <property type="molecule type" value="Genomic_DNA"/>
</dbReference>
<evidence type="ECO:0000256" key="1">
    <source>
        <dbReference type="ARBA" id="ARBA00004123"/>
    </source>
</evidence>
<dbReference type="InterPro" id="IPR039913">
    <property type="entry name" value="RPAP1/Rba50"/>
</dbReference>